<keyword evidence="2" id="KW-1185">Reference proteome</keyword>
<evidence type="ECO:0000313" key="1">
    <source>
        <dbReference type="EMBL" id="APE44578.1"/>
    </source>
</evidence>
<name>A0A1J0WJT4_9RHOB</name>
<gene>
    <name evidence="1" type="ORF">BOO69_15015</name>
</gene>
<organism evidence="1 2">
    <name type="scientific">Sulfitobacter alexandrii</name>
    <dbReference type="NCBI Taxonomy" id="1917485"/>
    <lineage>
        <taxon>Bacteria</taxon>
        <taxon>Pseudomonadati</taxon>
        <taxon>Pseudomonadota</taxon>
        <taxon>Alphaproteobacteria</taxon>
        <taxon>Rhodobacterales</taxon>
        <taxon>Roseobacteraceae</taxon>
        <taxon>Sulfitobacter</taxon>
    </lineage>
</organism>
<dbReference type="Proteomes" id="UP000181897">
    <property type="component" value="Chromosome"/>
</dbReference>
<dbReference type="AlphaFoldDB" id="A0A1J0WJT4"/>
<protein>
    <submittedName>
        <fullName evidence="1">Uncharacterized protein</fullName>
    </submittedName>
</protein>
<dbReference type="EMBL" id="CP018076">
    <property type="protein sequence ID" value="APE44578.1"/>
    <property type="molecule type" value="Genomic_DNA"/>
</dbReference>
<evidence type="ECO:0000313" key="2">
    <source>
        <dbReference type="Proteomes" id="UP000181897"/>
    </source>
</evidence>
<dbReference type="KEGG" id="suam:BOO69_15015"/>
<sequence>MKSLVERGDPRGTAFDLGDPKFMRGAVEFFGLDPDATDKSKDITINFDGVDYTGNTILFPSGQHANGTWRLQIKGTSPSEVGITEAFRKNDAGHYLVKKVITFTKIQDDYYFMSVFPDSQIESFKAASSILARNGSSGQARLLGIL</sequence>
<accession>A0A1J0WJT4</accession>
<proteinExistence type="predicted"/>
<reference evidence="1 2" key="1">
    <citation type="submission" date="2016-11" db="EMBL/GenBank/DDBJ databases">
        <title>Complete genome sequence of Sulfitobacter sp. AM1-D1, a toxic bacteria associated with marine dinoflagellate Alexandrium minutum in East China Sea.</title>
        <authorList>
            <person name="Yang Q."/>
            <person name="Zhang X."/>
            <person name="Tian X."/>
        </authorList>
    </citation>
    <scope>NUCLEOTIDE SEQUENCE [LARGE SCALE GENOMIC DNA]</scope>
    <source>
        <strain evidence="1 2">AM1-D1</strain>
    </source>
</reference>